<sequence length="118" mass="13141">MADEQQHKAHRPSKKSKDKKKQSTPGKSWISLLALSSKLTRQQARTRKPSPSRILGNSPGKLPAPTISKRSVSMSPSSTVFPMNRPRASSPSSALQAWARQRYCRLSSLSHCQVVRDF</sequence>
<comment type="caution">
    <text evidence="2">The sequence shown here is derived from an EMBL/GenBank/DDBJ whole genome shotgun (WGS) entry which is preliminary data.</text>
</comment>
<evidence type="ECO:0000256" key="1">
    <source>
        <dbReference type="SAM" id="MobiDB-lite"/>
    </source>
</evidence>
<gene>
    <name evidence="2" type="ORF">VTJ49DRAFT_1947</name>
</gene>
<protein>
    <submittedName>
        <fullName evidence="2">Uncharacterized protein</fullName>
    </submittedName>
</protein>
<organism evidence="2 3">
    <name type="scientific">Humicola insolens</name>
    <name type="common">Soft-rot fungus</name>
    <dbReference type="NCBI Taxonomy" id="85995"/>
    <lineage>
        <taxon>Eukaryota</taxon>
        <taxon>Fungi</taxon>
        <taxon>Dikarya</taxon>
        <taxon>Ascomycota</taxon>
        <taxon>Pezizomycotina</taxon>
        <taxon>Sordariomycetes</taxon>
        <taxon>Sordariomycetidae</taxon>
        <taxon>Sordariales</taxon>
        <taxon>Chaetomiaceae</taxon>
        <taxon>Mycothermus</taxon>
    </lineage>
</organism>
<name>A0ABR3VN58_HUMIN</name>
<feature type="region of interest" description="Disordered" evidence="1">
    <location>
        <begin position="1"/>
        <end position="92"/>
    </location>
</feature>
<feature type="compositionally biased region" description="Polar residues" evidence="1">
    <location>
        <begin position="68"/>
        <end position="92"/>
    </location>
</feature>
<evidence type="ECO:0000313" key="2">
    <source>
        <dbReference type="EMBL" id="KAL1843360.1"/>
    </source>
</evidence>
<feature type="compositionally biased region" description="Basic residues" evidence="1">
    <location>
        <begin position="8"/>
        <end position="22"/>
    </location>
</feature>
<keyword evidence="3" id="KW-1185">Reference proteome</keyword>
<accession>A0ABR3VN58</accession>
<dbReference type="Proteomes" id="UP001583172">
    <property type="component" value="Unassembled WGS sequence"/>
</dbReference>
<evidence type="ECO:0000313" key="3">
    <source>
        <dbReference type="Proteomes" id="UP001583172"/>
    </source>
</evidence>
<reference evidence="2 3" key="1">
    <citation type="journal article" date="2024" name="Commun. Biol.">
        <title>Comparative genomic analysis of thermophilic fungi reveals convergent evolutionary adaptations and gene losses.</title>
        <authorList>
            <person name="Steindorff A.S."/>
            <person name="Aguilar-Pontes M.V."/>
            <person name="Robinson A.J."/>
            <person name="Andreopoulos B."/>
            <person name="LaButti K."/>
            <person name="Kuo A."/>
            <person name="Mondo S."/>
            <person name="Riley R."/>
            <person name="Otillar R."/>
            <person name="Haridas S."/>
            <person name="Lipzen A."/>
            <person name="Grimwood J."/>
            <person name="Schmutz J."/>
            <person name="Clum A."/>
            <person name="Reid I.D."/>
            <person name="Moisan M.C."/>
            <person name="Butler G."/>
            <person name="Nguyen T.T.M."/>
            <person name="Dewar K."/>
            <person name="Conant G."/>
            <person name="Drula E."/>
            <person name="Henrissat B."/>
            <person name="Hansel C."/>
            <person name="Singer S."/>
            <person name="Hutchinson M.I."/>
            <person name="de Vries R.P."/>
            <person name="Natvig D.O."/>
            <person name="Powell A.J."/>
            <person name="Tsang A."/>
            <person name="Grigoriev I.V."/>
        </authorList>
    </citation>
    <scope>NUCLEOTIDE SEQUENCE [LARGE SCALE GENOMIC DNA]</scope>
    <source>
        <strain evidence="2 3">CBS 620.91</strain>
    </source>
</reference>
<dbReference type="EMBL" id="JAZGSY010000018">
    <property type="protein sequence ID" value="KAL1843360.1"/>
    <property type="molecule type" value="Genomic_DNA"/>
</dbReference>
<proteinExistence type="predicted"/>